<protein>
    <submittedName>
        <fullName evidence="2">Uncharacterized protein</fullName>
    </submittedName>
</protein>
<feature type="transmembrane region" description="Helical" evidence="1">
    <location>
        <begin position="535"/>
        <end position="557"/>
    </location>
</feature>
<dbReference type="EMBL" id="JYNV01000286">
    <property type="protein sequence ID" value="KZM20091.1"/>
    <property type="molecule type" value="Genomic_DNA"/>
</dbReference>
<sequence>MIEQRVAKGTVRWPSVSEMLVTKGVLWWVWEALSNQRSARAYPYPTLMPSEDFLNGNWTSSVVATHVSSEIDKIAASWRHALPLLMIVAAAGAFTINYLRKKPLIVRKETVAVVAEPKGLMEDTPEKTLGDEVPPRLQIDAGRQLASFEKETGAVSTIKEVIGLTSAEPRPAAKSMSSISATSMLETSPRKKRVINKVAINLALSEVSITIDIPPSSSDHSDDAAIVQLSELLERCSQASVYLWNLVFDCVSKSYKTGGSKLLAMSEPAKLKPYGAYTVFNRPRTNALFDSSMAPDGKAQKADEHVQRLDTTSFAVHVYEPRKAGEQEHGSGCDRTQIAMQYRKLLTLALVPSILFFLLSLVSVALTTHYWIIGDWITPRGVNVQTSTFSDRTQSYTIDETIVYFTGNDTDATIASGCLCLTAAVVSLIAWAQLRKPDMDTQFATNKRRFWILAVVLTSLVGAITALVSIVLHYTNKGDDAFGCRSETLQMAGKLNTNKYCTREVAACNFLPKYLSKADRSSAALGCTEAVTVKWLQIALIFLALLVLGIFAVQARLRRKTRSTRMAAAEKDPMPVDSNEHF</sequence>
<keyword evidence="3" id="KW-1185">Reference proteome</keyword>
<accession>A0A162YK45</accession>
<reference evidence="2 3" key="1">
    <citation type="journal article" date="2016" name="Sci. Rep.">
        <title>Draft genome sequencing and secretome analysis of fungal phytopathogen Ascochyta rabiei provides insight into the necrotrophic effector repertoire.</title>
        <authorList>
            <person name="Verma S."/>
            <person name="Gazara R.K."/>
            <person name="Nizam S."/>
            <person name="Parween S."/>
            <person name="Chattopadhyay D."/>
            <person name="Verma P.K."/>
        </authorList>
    </citation>
    <scope>NUCLEOTIDE SEQUENCE [LARGE SCALE GENOMIC DNA]</scope>
    <source>
        <strain evidence="2 3">ArDII</strain>
    </source>
</reference>
<name>A0A162YK45_DIDRA</name>
<feature type="transmembrane region" description="Helical" evidence="1">
    <location>
        <begin position="345"/>
        <end position="372"/>
    </location>
</feature>
<dbReference type="AlphaFoldDB" id="A0A162YK45"/>
<proteinExistence type="predicted"/>
<feature type="transmembrane region" description="Helical" evidence="1">
    <location>
        <begin position="412"/>
        <end position="431"/>
    </location>
</feature>
<dbReference type="Proteomes" id="UP000076837">
    <property type="component" value="Unassembled WGS sequence"/>
</dbReference>
<evidence type="ECO:0000256" key="1">
    <source>
        <dbReference type="SAM" id="Phobius"/>
    </source>
</evidence>
<keyword evidence="1" id="KW-0812">Transmembrane</keyword>
<feature type="transmembrane region" description="Helical" evidence="1">
    <location>
        <begin position="81"/>
        <end position="99"/>
    </location>
</feature>
<evidence type="ECO:0000313" key="2">
    <source>
        <dbReference type="EMBL" id="KZM20091.1"/>
    </source>
</evidence>
<evidence type="ECO:0000313" key="3">
    <source>
        <dbReference type="Proteomes" id="UP000076837"/>
    </source>
</evidence>
<keyword evidence="1" id="KW-0472">Membrane</keyword>
<comment type="caution">
    <text evidence="2">The sequence shown here is derived from an EMBL/GenBank/DDBJ whole genome shotgun (WGS) entry which is preliminary data.</text>
</comment>
<feature type="transmembrane region" description="Helical" evidence="1">
    <location>
        <begin position="451"/>
        <end position="472"/>
    </location>
</feature>
<gene>
    <name evidence="2" type="ORF">ST47_g8787</name>
</gene>
<keyword evidence="1" id="KW-1133">Transmembrane helix</keyword>
<organism evidence="2 3">
    <name type="scientific">Didymella rabiei</name>
    <name type="common">Chickpea ascochyta blight fungus</name>
    <name type="synonym">Mycosphaerella rabiei</name>
    <dbReference type="NCBI Taxonomy" id="5454"/>
    <lineage>
        <taxon>Eukaryota</taxon>
        <taxon>Fungi</taxon>
        <taxon>Dikarya</taxon>
        <taxon>Ascomycota</taxon>
        <taxon>Pezizomycotina</taxon>
        <taxon>Dothideomycetes</taxon>
        <taxon>Pleosporomycetidae</taxon>
        <taxon>Pleosporales</taxon>
        <taxon>Pleosporineae</taxon>
        <taxon>Didymellaceae</taxon>
        <taxon>Ascochyta</taxon>
    </lineage>
</organism>